<dbReference type="InterPro" id="IPR003960">
    <property type="entry name" value="ATPase_AAA_CS"/>
</dbReference>
<keyword evidence="6" id="KW-1185">Reference proteome</keyword>
<dbReference type="PANTHER" id="PTHR45991:SF1">
    <property type="entry name" value="PACHYTENE CHECKPOINT PROTEIN 2 HOMOLOG"/>
    <property type="match status" value="1"/>
</dbReference>
<dbReference type="Gene3D" id="3.40.50.300">
    <property type="entry name" value="P-loop containing nucleotide triphosphate hydrolases"/>
    <property type="match status" value="1"/>
</dbReference>
<evidence type="ECO:0000256" key="1">
    <source>
        <dbReference type="ARBA" id="ARBA00022741"/>
    </source>
</evidence>
<reference evidence="5 6" key="1">
    <citation type="journal article" date="2023" name="IScience">
        <title>Expanded male sex-determining region conserved during the evolution of homothallism in the green alga Volvox.</title>
        <authorList>
            <person name="Yamamoto K."/>
            <person name="Matsuzaki R."/>
            <person name="Mahakham W."/>
            <person name="Heman W."/>
            <person name="Sekimoto H."/>
            <person name="Kawachi M."/>
            <person name="Minakuchi Y."/>
            <person name="Toyoda A."/>
            <person name="Nozaki H."/>
        </authorList>
    </citation>
    <scope>NUCLEOTIDE SEQUENCE [LARGE SCALE GENOMIC DNA]</scope>
    <source>
        <strain evidence="5 6">NIES-4468</strain>
    </source>
</reference>
<keyword evidence="2 3" id="KW-0067">ATP-binding</keyword>
<feature type="domain" description="ATPase AAA-type core" evidence="4">
    <location>
        <begin position="6"/>
        <end position="117"/>
    </location>
</feature>
<evidence type="ECO:0000313" key="5">
    <source>
        <dbReference type="EMBL" id="GLI62635.1"/>
    </source>
</evidence>
<feature type="non-terminal residue" evidence="5">
    <location>
        <position position="216"/>
    </location>
</feature>
<protein>
    <recommendedName>
        <fullName evidence="4">ATPase AAA-type core domain-containing protein</fullName>
    </recommendedName>
</protein>
<dbReference type="InterPro" id="IPR003959">
    <property type="entry name" value="ATPase_AAA_core"/>
</dbReference>
<dbReference type="SUPFAM" id="SSF52540">
    <property type="entry name" value="P-loop containing nucleoside triphosphate hydrolases"/>
    <property type="match status" value="1"/>
</dbReference>
<evidence type="ECO:0000259" key="4">
    <source>
        <dbReference type="Pfam" id="PF00004"/>
    </source>
</evidence>
<keyword evidence="1 3" id="KW-0547">Nucleotide-binding</keyword>
<comment type="similarity">
    <text evidence="3">Belongs to the AAA ATPase family.</text>
</comment>
<sequence>YRQGCLVEVNAHSLFSKYFSESGKLVSRLFTKITELVEESDSLVFVLIDEVESLTSARKAAISGSEPSDAIRAVNAMLTQLDALRRFPNVMVLTTSNITQAIDVAFVDRADIKAYIGPPTLAARYEMLRGSVVELSRAGIIAEDMSQMLLPYADAVAISPPGASAASGLDLSANSHLHAILYGSSQAATAGAIETATAGVSGLDCREATAGSGAAD</sequence>
<dbReference type="EMBL" id="BSDZ01000013">
    <property type="protein sequence ID" value="GLI62635.1"/>
    <property type="molecule type" value="Genomic_DNA"/>
</dbReference>
<evidence type="ECO:0000256" key="3">
    <source>
        <dbReference type="RuleBase" id="RU003651"/>
    </source>
</evidence>
<dbReference type="InterPro" id="IPR044539">
    <property type="entry name" value="Pch2-like"/>
</dbReference>
<dbReference type="PROSITE" id="PS00674">
    <property type="entry name" value="AAA"/>
    <property type="match status" value="1"/>
</dbReference>
<proteinExistence type="inferred from homology"/>
<evidence type="ECO:0000256" key="2">
    <source>
        <dbReference type="ARBA" id="ARBA00022840"/>
    </source>
</evidence>
<accession>A0ABQ5RYH6</accession>
<evidence type="ECO:0000313" key="6">
    <source>
        <dbReference type="Proteomes" id="UP001165090"/>
    </source>
</evidence>
<comment type="caution">
    <text evidence="5">The sequence shown here is derived from an EMBL/GenBank/DDBJ whole genome shotgun (WGS) entry which is preliminary data.</text>
</comment>
<dbReference type="Pfam" id="PF00004">
    <property type="entry name" value="AAA"/>
    <property type="match status" value="1"/>
</dbReference>
<organism evidence="5 6">
    <name type="scientific">Volvox africanus</name>
    <dbReference type="NCBI Taxonomy" id="51714"/>
    <lineage>
        <taxon>Eukaryota</taxon>
        <taxon>Viridiplantae</taxon>
        <taxon>Chlorophyta</taxon>
        <taxon>core chlorophytes</taxon>
        <taxon>Chlorophyceae</taxon>
        <taxon>CS clade</taxon>
        <taxon>Chlamydomonadales</taxon>
        <taxon>Volvocaceae</taxon>
        <taxon>Volvox</taxon>
    </lineage>
</organism>
<dbReference type="PANTHER" id="PTHR45991">
    <property type="entry name" value="PACHYTENE CHECKPOINT PROTEIN 2"/>
    <property type="match status" value="1"/>
</dbReference>
<name>A0ABQ5RYH6_9CHLO</name>
<gene>
    <name evidence="5" type="ORF">VaNZ11_005300</name>
</gene>
<dbReference type="Proteomes" id="UP001165090">
    <property type="component" value="Unassembled WGS sequence"/>
</dbReference>
<dbReference type="InterPro" id="IPR027417">
    <property type="entry name" value="P-loop_NTPase"/>
</dbReference>
<feature type="non-terminal residue" evidence="5">
    <location>
        <position position="1"/>
    </location>
</feature>